<reference evidence="8" key="1">
    <citation type="submission" date="2018-06" db="EMBL/GenBank/DDBJ databases">
        <title>Genome assembly of Danube salmon.</title>
        <authorList>
            <person name="Macqueen D.J."/>
            <person name="Gundappa M.K."/>
        </authorList>
    </citation>
    <scope>NUCLEOTIDE SEQUENCE [LARGE SCALE GENOMIC DNA]</scope>
</reference>
<reference evidence="7" key="3">
    <citation type="submission" date="2025-09" db="UniProtKB">
        <authorList>
            <consortium name="Ensembl"/>
        </authorList>
    </citation>
    <scope>IDENTIFICATION</scope>
</reference>
<evidence type="ECO:0000313" key="8">
    <source>
        <dbReference type="Proteomes" id="UP000314982"/>
    </source>
</evidence>
<dbReference type="InterPro" id="IPR022083">
    <property type="entry name" value="KBP"/>
</dbReference>
<protein>
    <recommendedName>
        <fullName evidence="3">KIF-binding protein</fullName>
    </recommendedName>
</protein>
<dbReference type="AlphaFoldDB" id="A0A4W5RAC1"/>
<evidence type="ECO:0000256" key="3">
    <source>
        <dbReference type="ARBA" id="ARBA00016840"/>
    </source>
</evidence>
<dbReference type="GO" id="GO:0021952">
    <property type="term" value="P:central nervous system projection neuron axonogenesis"/>
    <property type="evidence" value="ECO:0007669"/>
    <property type="project" value="TreeGrafter"/>
</dbReference>
<evidence type="ECO:0000256" key="2">
    <source>
        <dbReference type="ARBA" id="ARBA00010305"/>
    </source>
</evidence>
<feature type="compositionally biased region" description="Basic and acidic residues" evidence="6">
    <location>
        <begin position="25"/>
        <end position="42"/>
    </location>
</feature>
<feature type="compositionally biased region" description="Basic and acidic residues" evidence="6">
    <location>
        <begin position="65"/>
        <end position="77"/>
    </location>
</feature>
<evidence type="ECO:0000256" key="4">
    <source>
        <dbReference type="ARBA" id="ARBA00022490"/>
    </source>
</evidence>
<reference evidence="7" key="2">
    <citation type="submission" date="2025-08" db="UniProtKB">
        <authorList>
            <consortium name="Ensembl"/>
        </authorList>
    </citation>
    <scope>IDENTIFICATION</scope>
</reference>
<sequence>MASTYSHEWRSVCDMFCNAQDLSEVESRKDPENDPFRSKERYTSVNAEADQRPTDQPVDQGNEESFGRSHCGDSTDRPRAAKLGVVEYYLRVNHVETEELSAGEEHLMNCMTLLEKCSISPENVSLFIQVRVMAAKTYVSQGFLETEKFSPLHHEKGFEMAYTHTLYYLAQMYKNLELYEKAGGYCHSTLQRQLEFNQFIPLEWAINAATLSQYYISEGRHCLSAAIVIAGLAGEVPSEATEERRNCQVLDKILS</sequence>
<dbReference type="GO" id="GO:0005856">
    <property type="term" value="C:cytoskeleton"/>
    <property type="evidence" value="ECO:0007669"/>
    <property type="project" value="UniProtKB-SubCell"/>
</dbReference>
<dbReference type="GeneTree" id="ENSGT00390000013819"/>
<comment type="similarity">
    <text evidence="2">Belongs to the KIF-binding protein family.</text>
</comment>
<keyword evidence="4" id="KW-0963">Cytoplasm</keyword>
<evidence type="ECO:0000313" key="7">
    <source>
        <dbReference type="Ensembl" id="ENSHHUP00000085557.1"/>
    </source>
</evidence>
<keyword evidence="5" id="KW-0206">Cytoskeleton</keyword>
<dbReference type="Ensembl" id="ENSHHUT00000088233.1">
    <property type="protein sequence ID" value="ENSHHUP00000085557.1"/>
    <property type="gene ID" value="ENSHHUG00000049549.1"/>
</dbReference>
<dbReference type="GO" id="GO:0000226">
    <property type="term" value="P:microtubule cytoskeleton organization"/>
    <property type="evidence" value="ECO:0007669"/>
    <property type="project" value="TreeGrafter"/>
</dbReference>
<proteinExistence type="inferred from homology"/>
<evidence type="ECO:0000256" key="6">
    <source>
        <dbReference type="SAM" id="MobiDB-lite"/>
    </source>
</evidence>
<name>A0A4W5RAC1_9TELE</name>
<dbReference type="Proteomes" id="UP000314982">
    <property type="component" value="Unassembled WGS sequence"/>
</dbReference>
<keyword evidence="8" id="KW-1185">Reference proteome</keyword>
<organism evidence="7 8">
    <name type="scientific">Hucho hucho</name>
    <name type="common">huchen</name>
    <dbReference type="NCBI Taxonomy" id="62062"/>
    <lineage>
        <taxon>Eukaryota</taxon>
        <taxon>Metazoa</taxon>
        <taxon>Chordata</taxon>
        <taxon>Craniata</taxon>
        <taxon>Vertebrata</taxon>
        <taxon>Euteleostomi</taxon>
        <taxon>Actinopterygii</taxon>
        <taxon>Neopterygii</taxon>
        <taxon>Teleostei</taxon>
        <taxon>Protacanthopterygii</taxon>
        <taxon>Salmoniformes</taxon>
        <taxon>Salmonidae</taxon>
        <taxon>Salmoninae</taxon>
        <taxon>Hucho</taxon>
    </lineage>
</organism>
<dbReference type="PANTHER" id="PTHR46321">
    <property type="entry name" value="KIF1-BINDING PROTEIN"/>
    <property type="match status" value="1"/>
</dbReference>
<evidence type="ECO:0000256" key="5">
    <source>
        <dbReference type="ARBA" id="ARBA00023212"/>
    </source>
</evidence>
<comment type="subcellular location">
    <subcellularLocation>
        <location evidence="1">Cytoplasm</location>
        <location evidence="1">Cytoskeleton</location>
    </subcellularLocation>
</comment>
<dbReference type="GO" id="GO:1990535">
    <property type="term" value="P:neuron projection maintenance"/>
    <property type="evidence" value="ECO:0007669"/>
    <property type="project" value="TreeGrafter"/>
</dbReference>
<accession>A0A4W5RAC1</accession>
<evidence type="ECO:0000256" key="1">
    <source>
        <dbReference type="ARBA" id="ARBA00004245"/>
    </source>
</evidence>
<feature type="region of interest" description="Disordered" evidence="6">
    <location>
        <begin position="23"/>
        <end position="77"/>
    </location>
</feature>
<dbReference type="Pfam" id="PF12309">
    <property type="entry name" value="KBP_C"/>
    <property type="match status" value="1"/>
</dbReference>
<dbReference type="PANTHER" id="PTHR46321:SF1">
    <property type="entry name" value="KIF-BINDING PROTEIN"/>
    <property type="match status" value="1"/>
</dbReference>